<dbReference type="Proteomes" id="UP000272474">
    <property type="component" value="Unassembled WGS sequence"/>
</dbReference>
<proteinExistence type="inferred from homology"/>
<sequence>MTGTPTGTPAGTGRATGTGAATVLALDLGTGGCKASLWTAQGACLAEAVAEYPTHHPAAGRNEQRPADWWRAVVTAAREVTARRPAGTGVDGVSLSGHSLGTLLLDRHGEPVEPVTPIWSDARAGAEAAAFFARFPERDWYERTGNGFPPALYPLFKAAWYRAHRPESWARARVVTGCKDWINLRLTGELATDHTYASGSGAYDLTARGFDPELLAAGGLDPALLPPLREATDVVGTLTREAADALGLTAGTPVLAGAVDNACMALGSRGTAPGRIFAALGSSSWITVTTAAPVLDFASRPYVFAHAVPGLFVSALSTFSSGSSIEWLRDLIAPGMSVGAFVDEAGTAPALARGVLMLPMLSGGTPLEGGPAARGVLCGLDLAHGRADVARAGLEGVAYALRRSLDEMRRLTPCEEELLITGGGSRHPLWNRIYADVLGVPLLRTGVERQAAALGTAAIGFVGIGAWRDFAPADAAHAVTGRHLPEPAAAAAYATGRRRFEAALAAHAALAAERDSDPGTTGP</sequence>
<evidence type="ECO:0000256" key="2">
    <source>
        <dbReference type="ARBA" id="ARBA00022629"/>
    </source>
</evidence>
<keyword evidence="4 7" id="KW-0418">Kinase</keyword>
<protein>
    <submittedName>
        <fullName evidence="7">Pentose kinase</fullName>
    </submittedName>
</protein>
<evidence type="ECO:0000259" key="5">
    <source>
        <dbReference type="Pfam" id="PF00370"/>
    </source>
</evidence>
<dbReference type="EMBL" id="RBAL01000013">
    <property type="protein sequence ID" value="RKN39483.1"/>
    <property type="molecule type" value="Genomic_DNA"/>
</dbReference>
<dbReference type="InterPro" id="IPR050406">
    <property type="entry name" value="FGGY_Carb_Kinase"/>
</dbReference>
<dbReference type="Gene3D" id="3.30.420.40">
    <property type="match status" value="2"/>
</dbReference>
<organism evidence="7 8">
    <name type="scientific">Streptomyces hoynatensis</name>
    <dbReference type="NCBI Taxonomy" id="1141874"/>
    <lineage>
        <taxon>Bacteria</taxon>
        <taxon>Bacillati</taxon>
        <taxon>Actinomycetota</taxon>
        <taxon>Actinomycetes</taxon>
        <taxon>Kitasatosporales</taxon>
        <taxon>Streptomycetaceae</taxon>
        <taxon>Streptomyces</taxon>
    </lineage>
</organism>
<evidence type="ECO:0000313" key="8">
    <source>
        <dbReference type="Proteomes" id="UP000272474"/>
    </source>
</evidence>
<comment type="similarity">
    <text evidence="1">Belongs to the FGGY kinase family.</text>
</comment>
<evidence type="ECO:0000256" key="3">
    <source>
        <dbReference type="ARBA" id="ARBA00022679"/>
    </source>
</evidence>
<dbReference type="InterPro" id="IPR000577">
    <property type="entry name" value="Carb_kinase_FGGY"/>
</dbReference>
<feature type="domain" description="Carbohydrate kinase FGGY N-terminal" evidence="5">
    <location>
        <begin position="23"/>
        <end position="267"/>
    </location>
</feature>
<dbReference type="InterPro" id="IPR018484">
    <property type="entry name" value="FGGY_N"/>
</dbReference>
<dbReference type="Pfam" id="PF00370">
    <property type="entry name" value="FGGY_N"/>
    <property type="match status" value="1"/>
</dbReference>
<dbReference type="PANTHER" id="PTHR43095">
    <property type="entry name" value="SUGAR KINASE"/>
    <property type="match status" value="1"/>
</dbReference>
<dbReference type="GO" id="GO:0042732">
    <property type="term" value="P:D-xylose metabolic process"/>
    <property type="evidence" value="ECO:0007669"/>
    <property type="project" value="UniProtKB-KW"/>
</dbReference>
<accession>A0A3A9YTU9</accession>
<evidence type="ECO:0000313" key="7">
    <source>
        <dbReference type="EMBL" id="RKN39483.1"/>
    </source>
</evidence>
<dbReference type="SUPFAM" id="SSF53067">
    <property type="entry name" value="Actin-like ATPase domain"/>
    <property type="match status" value="2"/>
</dbReference>
<dbReference type="InterPro" id="IPR018485">
    <property type="entry name" value="FGGY_C"/>
</dbReference>
<gene>
    <name evidence="7" type="ORF">D7294_21050</name>
</gene>
<dbReference type="GO" id="GO:0016301">
    <property type="term" value="F:kinase activity"/>
    <property type="evidence" value="ECO:0007669"/>
    <property type="project" value="UniProtKB-KW"/>
</dbReference>
<dbReference type="PANTHER" id="PTHR43095:SF5">
    <property type="entry name" value="XYLULOSE KINASE"/>
    <property type="match status" value="1"/>
</dbReference>
<dbReference type="CDD" id="cd07805">
    <property type="entry name" value="ASKHA_NBD_FGGY_CvXK-like"/>
    <property type="match status" value="1"/>
</dbReference>
<keyword evidence="3" id="KW-0808">Transferase</keyword>
<comment type="caution">
    <text evidence="7">The sequence shown here is derived from an EMBL/GenBank/DDBJ whole genome shotgun (WGS) entry which is preliminary data.</text>
</comment>
<dbReference type="AlphaFoldDB" id="A0A3A9YTU9"/>
<keyword evidence="8" id="KW-1185">Reference proteome</keyword>
<dbReference type="Pfam" id="PF02782">
    <property type="entry name" value="FGGY_C"/>
    <property type="match status" value="1"/>
</dbReference>
<evidence type="ECO:0000256" key="4">
    <source>
        <dbReference type="ARBA" id="ARBA00022777"/>
    </source>
</evidence>
<dbReference type="InterPro" id="IPR043129">
    <property type="entry name" value="ATPase_NBD"/>
</dbReference>
<evidence type="ECO:0000259" key="6">
    <source>
        <dbReference type="Pfam" id="PF02782"/>
    </source>
</evidence>
<reference evidence="7 8" key="1">
    <citation type="journal article" date="2014" name="Int. J. Syst. Evol. Microbiol.">
        <title>Streptomyces hoynatensis sp. nov., isolated from deep marine sediment.</title>
        <authorList>
            <person name="Veyisoglu A."/>
            <person name="Sahin N."/>
        </authorList>
    </citation>
    <scope>NUCLEOTIDE SEQUENCE [LARGE SCALE GENOMIC DNA]</scope>
    <source>
        <strain evidence="7 8">KCTC 29097</strain>
    </source>
</reference>
<dbReference type="PIRSF" id="PIRSF000538">
    <property type="entry name" value="GlpK"/>
    <property type="match status" value="1"/>
</dbReference>
<name>A0A3A9YTU9_9ACTN</name>
<dbReference type="OrthoDB" id="9782710at2"/>
<feature type="domain" description="Carbohydrate kinase FGGY C-terminal" evidence="6">
    <location>
        <begin position="279"/>
        <end position="462"/>
    </location>
</feature>
<evidence type="ECO:0000256" key="1">
    <source>
        <dbReference type="ARBA" id="ARBA00009156"/>
    </source>
</evidence>
<dbReference type="RefSeq" id="WP_120682109.1">
    <property type="nucleotide sequence ID" value="NZ_RBAL01000013.1"/>
</dbReference>
<keyword evidence="2" id="KW-0119">Carbohydrate metabolism</keyword>
<keyword evidence="2" id="KW-0859">Xylose metabolism</keyword>